<keyword evidence="1 2" id="KW-0732">Signal</keyword>
<dbReference type="AlphaFoldDB" id="A0A2T0Q2Y3"/>
<dbReference type="OrthoDB" id="2702399at2"/>
<reference evidence="4 5" key="1">
    <citation type="submission" date="2018-03" db="EMBL/GenBank/DDBJ databases">
        <title>Genomic Encyclopedia of Archaeal and Bacterial Type Strains, Phase II (KMG-II): from individual species to whole genera.</title>
        <authorList>
            <person name="Goeker M."/>
        </authorList>
    </citation>
    <scope>NUCLEOTIDE SEQUENCE [LARGE SCALE GENOMIC DNA]</scope>
    <source>
        <strain evidence="4 5">DSM 45601</strain>
    </source>
</reference>
<accession>A0A2T0Q2Y3</accession>
<feature type="domain" description="Chitin-binding type-4" evidence="3">
    <location>
        <begin position="32"/>
        <end position="170"/>
    </location>
</feature>
<evidence type="ECO:0000259" key="3">
    <source>
        <dbReference type="Pfam" id="PF03067"/>
    </source>
</evidence>
<keyword evidence="5" id="KW-1185">Reference proteome</keyword>
<feature type="signal peptide" evidence="2">
    <location>
        <begin position="1"/>
        <end position="31"/>
    </location>
</feature>
<dbReference type="Gene3D" id="2.70.50.50">
    <property type="entry name" value="chitin-binding protein cbp21"/>
    <property type="match status" value="1"/>
</dbReference>
<dbReference type="Pfam" id="PF03067">
    <property type="entry name" value="LPMO_10"/>
    <property type="match status" value="1"/>
</dbReference>
<sequence>MSWKRKLLSAAAVAAATPILFALLPAGTANAHGYVSAPASRQAQCAQRVVPCGDIQWEPQSVEGPKGQMNCHGGNARFAELSDNNRGWRVSPVGSSVTFTWTLTVPHRTSTWEYYVLGGRRLATFDQGGTQPPYSLSHNVNLSGLSGRQTILAVWNVYDTSNAFYACIDVNVGAL</sequence>
<evidence type="ECO:0000256" key="1">
    <source>
        <dbReference type="ARBA" id="ARBA00022729"/>
    </source>
</evidence>
<dbReference type="EMBL" id="PVZC01000005">
    <property type="protein sequence ID" value="PRX98080.1"/>
    <property type="molecule type" value="Genomic_DNA"/>
</dbReference>
<evidence type="ECO:0000313" key="5">
    <source>
        <dbReference type="Proteomes" id="UP000237846"/>
    </source>
</evidence>
<evidence type="ECO:0000313" key="4">
    <source>
        <dbReference type="EMBL" id="PRX98080.1"/>
    </source>
</evidence>
<comment type="caution">
    <text evidence="4">The sequence shown here is derived from an EMBL/GenBank/DDBJ whole genome shotgun (WGS) entry which is preliminary data.</text>
</comment>
<evidence type="ECO:0000256" key="2">
    <source>
        <dbReference type="SAM" id="SignalP"/>
    </source>
</evidence>
<dbReference type="InterPro" id="IPR014756">
    <property type="entry name" value="Ig_E-set"/>
</dbReference>
<feature type="chain" id="PRO_5015665383" evidence="2">
    <location>
        <begin position="32"/>
        <end position="175"/>
    </location>
</feature>
<dbReference type="RefSeq" id="WP_106248099.1">
    <property type="nucleotide sequence ID" value="NZ_PVZC01000005.1"/>
</dbReference>
<name>A0A2T0Q2Y3_9ACTN</name>
<dbReference type="PANTHER" id="PTHR34823:SF1">
    <property type="entry name" value="CHITIN-BINDING TYPE-4 DOMAIN-CONTAINING PROTEIN"/>
    <property type="match status" value="1"/>
</dbReference>
<dbReference type="SUPFAM" id="SSF81296">
    <property type="entry name" value="E set domains"/>
    <property type="match status" value="1"/>
</dbReference>
<organism evidence="4 5">
    <name type="scientific">Allonocardiopsis opalescens</name>
    <dbReference type="NCBI Taxonomy" id="1144618"/>
    <lineage>
        <taxon>Bacteria</taxon>
        <taxon>Bacillati</taxon>
        <taxon>Actinomycetota</taxon>
        <taxon>Actinomycetes</taxon>
        <taxon>Streptosporangiales</taxon>
        <taxon>Allonocardiopsis</taxon>
    </lineage>
</organism>
<dbReference type="PANTHER" id="PTHR34823">
    <property type="entry name" value="GLCNAC-BINDING PROTEIN A"/>
    <property type="match status" value="1"/>
</dbReference>
<proteinExistence type="predicted"/>
<gene>
    <name evidence="4" type="ORF">CLV72_105433</name>
</gene>
<dbReference type="CDD" id="cd21177">
    <property type="entry name" value="LPMO_AA10"/>
    <property type="match status" value="1"/>
</dbReference>
<dbReference type="InterPro" id="IPR051024">
    <property type="entry name" value="GlcNAc_Chitin_IntDeg"/>
</dbReference>
<dbReference type="Proteomes" id="UP000237846">
    <property type="component" value="Unassembled WGS sequence"/>
</dbReference>
<protein>
    <submittedName>
        <fullName evidence="4">Chitin-binding protein</fullName>
    </submittedName>
</protein>
<dbReference type="InterPro" id="IPR004302">
    <property type="entry name" value="Cellulose/chitin-bd_N"/>
</dbReference>